<dbReference type="Proteomes" id="UP001162992">
    <property type="component" value="Chromosome 3"/>
</dbReference>
<reference evidence="2" key="1">
    <citation type="journal article" date="2024" name="Proc. Natl. Acad. Sci. U.S.A.">
        <title>Extraordinary preservation of gene collinearity over three hundred million years revealed in homosporous lycophytes.</title>
        <authorList>
            <person name="Li C."/>
            <person name="Wickell D."/>
            <person name="Kuo L.Y."/>
            <person name="Chen X."/>
            <person name="Nie B."/>
            <person name="Liao X."/>
            <person name="Peng D."/>
            <person name="Ji J."/>
            <person name="Jenkins J."/>
            <person name="Williams M."/>
            <person name="Shu S."/>
            <person name="Plott C."/>
            <person name="Barry K."/>
            <person name="Rajasekar S."/>
            <person name="Grimwood J."/>
            <person name="Han X."/>
            <person name="Sun S."/>
            <person name="Hou Z."/>
            <person name="He W."/>
            <person name="Dai G."/>
            <person name="Sun C."/>
            <person name="Schmutz J."/>
            <person name="Leebens-Mack J.H."/>
            <person name="Li F.W."/>
            <person name="Wang L."/>
        </authorList>
    </citation>
    <scope>NUCLEOTIDE SEQUENCE [LARGE SCALE GENOMIC DNA]</scope>
    <source>
        <strain evidence="2">cv. PW_Plant_1</strain>
    </source>
</reference>
<name>A0ACC2E799_DIPCM</name>
<keyword evidence="2" id="KW-1185">Reference proteome</keyword>
<accession>A0ACC2E799</accession>
<organism evidence="1 2">
    <name type="scientific">Diphasiastrum complanatum</name>
    <name type="common">Issler's clubmoss</name>
    <name type="synonym">Lycopodium complanatum</name>
    <dbReference type="NCBI Taxonomy" id="34168"/>
    <lineage>
        <taxon>Eukaryota</taxon>
        <taxon>Viridiplantae</taxon>
        <taxon>Streptophyta</taxon>
        <taxon>Embryophyta</taxon>
        <taxon>Tracheophyta</taxon>
        <taxon>Lycopodiopsida</taxon>
        <taxon>Lycopodiales</taxon>
        <taxon>Lycopodiaceae</taxon>
        <taxon>Lycopodioideae</taxon>
        <taxon>Diphasiastrum</taxon>
    </lineage>
</organism>
<sequence>MAASSPASIKITMPVSTQNRDLPVCTAAASSLSQELAGFYSHDDAWSTSEAKHFSQRAPWLRALTLGANDGLVSIASLMLGVSAVYERKAMVLSGIAGLVAGACSMAIGEFISVFSQRDTELADLEKERQEHENGPDAAARELEELAQIYVGRGLSYYLAKQVAVELSRGDVIKVHAREELGIDVDELSNPLQAALASALAFTVGGAVPLLSGAFVVEFKYRVAALVVSSTLALASFGAIGAKLGGASMMRAAARVIIGGWFAMLFTFGVLKLVAVSGV</sequence>
<evidence type="ECO:0000313" key="1">
    <source>
        <dbReference type="EMBL" id="KAJ7562283.1"/>
    </source>
</evidence>
<evidence type="ECO:0000313" key="2">
    <source>
        <dbReference type="Proteomes" id="UP001162992"/>
    </source>
</evidence>
<gene>
    <name evidence="1" type="ORF">O6H91_03G062400</name>
</gene>
<proteinExistence type="predicted"/>
<dbReference type="EMBL" id="CM055094">
    <property type="protein sequence ID" value="KAJ7562283.1"/>
    <property type="molecule type" value="Genomic_DNA"/>
</dbReference>
<comment type="caution">
    <text evidence="1">The sequence shown here is derived from an EMBL/GenBank/DDBJ whole genome shotgun (WGS) entry which is preliminary data.</text>
</comment>
<protein>
    <submittedName>
        <fullName evidence="1">Uncharacterized protein</fullName>
    </submittedName>
</protein>